<feature type="region of interest" description="Disordered" evidence="1">
    <location>
        <begin position="27"/>
        <end position="48"/>
    </location>
</feature>
<name>A0A9Q1EF72_SYNKA</name>
<dbReference type="Proteomes" id="UP001152622">
    <property type="component" value="Chromosome 18"/>
</dbReference>
<dbReference type="EMBL" id="JAINUF010000018">
    <property type="protein sequence ID" value="KAJ8337690.1"/>
    <property type="molecule type" value="Genomic_DNA"/>
</dbReference>
<evidence type="ECO:0000313" key="2">
    <source>
        <dbReference type="EMBL" id="KAJ8337689.1"/>
    </source>
</evidence>
<feature type="compositionally biased region" description="Polar residues" evidence="1">
    <location>
        <begin position="82"/>
        <end position="93"/>
    </location>
</feature>
<accession>A0A9Q1EF72</accession>
<protein>
    <submittedName>
        <fullName evidence="2">Uncharacterized protein</fullName>
    </submittedName>
</protein>
<organism evidence="2 4">
    <name type="scientific">Synaphobranchus kaupii</name>
    <name type="common">Kaup's arrowtooth eel</name>
    <dbReference type="NCBI Taxonomy" id="118154"/>
    <lineage>
        <taxon>Eukaryota</taxon>
        <taxon>Metazoa</taxon>
        <taxon>Chordata</taxon>
        <taxon>Craniata</taxon>
        <taxon>Vertebrata</taxon>
        <taxon>Euteleostomi</taxon>
        <taxon>Actinopterygii</taxon>
        <taxon>Neopterygii</taxon>
        <taxon>Teleostei</taxon>
        <taxon>Anguilliformes</taxon>
        <taxon>Synaphobranchidae</taxon>
        <taxon>Synaphobranchus</taxon>
    </lineage>
</organism>
<evidence type="ECO:0000256" key="1">
    <source>
        <dbReference type="SAM" id="MobiDB-lite"/>
    </source>
</evidence>
<gene>
    <name evidence="2" type="ORF">SKAU_G00366550</name>
    <name evidence="3" type="ORF">SKAU_G00366560</name>
</gene>
<comment type="caution">
    <text evidence="2">The sequence shown here is derived from an EMBL/GenBank/DDBJ whole genome shotgun (WGS) entry which is preliminary data.</text>
</comment>
<evidence type="ECO:0000313" key="3">
    <source>
        <dbReference type="EMBL" id="KAJ8337690.1"/>
    </source>
</evidence>
<dbReference type="EMBL" id="JAINUF010000018">
    <property type="protein sequence ID" value="KAJ8337689.1"/>
    <property type="molecule type" value="Genomic_DNA"/>
</dbReference>
<proteinExistence type="predicted"/>
<sequence>MMFVPHFVLHNTEVPNTKSNAVKQRHVAQEGGSRPLAAQRRHGDSGAESPFDYRWQAVGMCAAVPLLSCRIHGNGASPEKGASTTEHTSHLRNQSMLGCHGIPQIRAASEQDARGSMKFEKKPFS</sequence>
<evidence type="ECO:0000313" key="4">
    <source>
        <dbReference type="Proteomes" id="UP001152622"/>
    </source>
</evidence>
<feature type="region of interest" description="Disordered" evidence="1">
    <location>
        <begin position="74"/>
        <end position="93"/>
    </location>
</feature>
<reference evidence="2" key="1">
    <citation type="journal article" date="2023" name="Science">
        <title>Genome structures resolve the early diversification of teleost fishes.</title>
        <authorList>
            <person name="Parey E."/>
            <person name="Louis A."/>
            <person name="Montfort J."/>
            <person name="Bouchez O."/>
            <person name="Roques C."/>
            <person name="Iampietro C."/>
            <person name="Lluch J."/>
            <person name="Castinel A."/>
            <person name="Donnadieu C."/>
            <person name="Desvignes T."/>
            <person name="Floi Bucao C."/>
            <person name="Jouanno E."/>
            <person name="Wen M."/>
            <person name="Mejri S."/>
            <person name="Dirks R."/>
            <person name="Jansen H."/>
            <person name="Henkel C."/>
            <person name="Chen W.J."/>
            <person name="Zahm M."/>
            <person name="Cabau C."/>
            <person name="Klopp C."/>
            <person name="Thompson A.W."/>
            <person name="Robinson-Rechavi M."/>
            <person name="Braasch I."/>
            <person name="Lecointre G."/>
            <person name="Bobe J."/>
            <person name="Postlethwait J.H."/>
            <person name="Berthelot C."/>
            <person name="Roest Crollius H."/>
            <person name="Guiguen Y."/>
        </authorList>
    </citation>
    <scope>NUCLEOTIDE SEQUENCE</scope>
    <source>
        <strain evidence="2">WJC10195</strain>
    </source>
</reference>
<keyword evidence="4" id="KW-1185">Reference proteome</keyword>
<dbReference type="AlphaFoldDB" id="A0A9Q1EF72"/>